<dbReference type="AlphaFoldDB" id="A0A1I3M128"/>
<dbReference type="InterPro" id="IPR038695">
    <property type="entry name" value="Saro_0823-like_sf"/>
</dbReference>
<proteinExistence type="predicted"/>
<dbReference type="InterPro" id="IPR003795">
    <property type="entry name" value="DUF192"/>
</dbReference>
<accession>A0A1I3M128</accession>
<gene>
    <name evidence="1" type="ORF">SAMN04487991_1211</name>
</gene>
<protein>
    <recommendedName>
        <fullName evidence="3">DUF192 domain-containing protein</fullName>
    </recommendedName>
</protein>
<evidence type="ECO:0000313" key="2">
    <source>
        <dbReference type="Proteomes" id="UP000199630"/>
    </source>
</evidence>
<dbReference type="EMBL" id="FORH01000001">
    <property type="protein sequence ID" value="SFI90683.1"/>
    <property type="molecule type" value="Genomic_DNA"/>
</dbReference>
<name>A0A1I3M128_9RHOB</name>
<dbReference type="STRING" id="588602.SAMN04487991_1211"/>
<evidence type="ECO:0000313" key="1">
    <source>
        <dbReference type="EMBL" id="SFI90683.1"/>
    </source>
</evidence>
<dbReference type="PANTHER" id="PTHR37953:SF1">
    <property type="entry name" value="UPF0127 PROTEIN MJ1496"/>
    <property type="match status" value="1"/>
</dbReference>
<evidence type="ECO:0008006" key="3">
    <source>
        <dbReference type="Google" id="ProtNLM"/>
    </source>
</evidence>
<dbReference type="Proteomes" id="UP000199630">
    <property type="component" value="Unassembled WGS sequence"/>
</dbReference>
<keyword evidence="2" id="KW-1185">Reference proteome</keyword>
<dbReference type="Gene3D" id="2.60.120.1140">
    <property type="entry name" value="Protein of unknown function DUF192"/>
    <property type="match status" value="1"/>
</dbReference>
<reference evidence="2" key="1">
    <citation type="submission" date="2016-10" db="EMBL/GenBank/DDBJ databases">
        <authorList>
            <person name="Varghese N."/>
            <person name="Submissions S."/>
        </authorList>
    </citation>
    <scope>NUCLEOTIDE SEQUENCE [LARGE SCALE GENOMIC DNA]</scope>
    <source>
        <strain evidence="2">DSM 26471</strain>
    </source>
</reference>
<dbReference type="Pfam" id="PF02643">
    <property type="entry name" value="DUF192"/>
    <property type="match status" value="1"/>
</dbReference>
<sequence>MKSRSMPELLAVRLRAAVPAALWGGLALLAAGLVGEGAAAQSACRADEVIITGGTAAGAQGGTGTGHQARFSVEIADDAGERALGLMNRPEMARSHGMLFVYEKPQPVSFWMANTLIPLDMIFTDQHGVVTRVHSEAVPLDRTPIPGGDAVFAVLEINGGLAEAMGIMPGDVLRHPAFGAAAADPCAE</sequence>
<organism evidence="1 2">
    <name type="scientific">Celeribacter neptunius</name>
    <dbReference type="NCBI Taxonomy" id="588602"/>
    <lineage>
        <taxon>Bacteria</taxon>
        <taxon>Pseudomonadati</taxon>
        <taxon>Pseudomonadota</taxon>
        <taxon>Alphaproteobacteria</taxon>
        <taxon>Rhodobacterales</taxon>
        <taxon>Roseobacteraceae</taxon>
        <taxon>Celeribacter</taxon>
    </lineage>
</organism>
<dbReference type="PANTHER" id="PTHR37953">
    <property type="entry name" value="UPF0127 PROTEIN MJ1496"/>
    <property type="match status" value="1"/>
</dbReference>